<evidence type="ECO:0000313" key="2">
    <source>
        <dbReference type="EMBL" id="KAK8595624.1"/>
    </source>
</evidence>
<dbReference type="EMBL" id="JBBPBM010000002">
    <property type="protein sequence ID" value="KAK8595624.1"/>
    <property type="molecule type" value="Genomic_DNA"/>
</dbReference>
<comment type="caution">
    <text evidence="2">The sequence shown here is derived from an EMBL/GenBank/DDBJ whole genome shotgun (WGS) entry which is preliminary data.</text>
</comment>
<keyword evidence="3" id="KW-1185">Reference proteome</keyword>
<proteinExistence type="predicted"/>
<gene>
    <name evidence="2" type="ORF">V6N12_064140</name>
</gene>
<accession>A0ABR2G5V9</accession>
<protein>
    <recommendedName>
        <fullName evidence="1">Reverse transcriptase zinc-binding domain-containing protein</fullName>
    </recommendedName>
</protein>
<dbReference type="Pfam" id="PF13966">
    <property type="entry name" value="zf-RVT"/>
    <property type="match status" value="1"/>
</dbReference>
<organism evidence="2 3">
    <name type="scientific">Hibiscus sabdariffa</name>
    <name type="common">roselle</name>
    <dbReference type="NCBI Taxonomy" id="183260"/>
    <lineage>
        <taxon>Eukaryota</taxon>
        <taxon>Viridiplantae</taxon>
        <taxon>Streptophyta</taxon>
        <taxon>Embryophyta</taxon>
        <taxon>Tracheophyta</taxon>
        <taxon>Spermatophyta</taxon>
        <taxon>Magnoliopsida</taxon>
        <taxon>eudicotyledons</taxon>
        <taxon>Gunneridae</taxon>
        <taxon>Pentapetalae</taxon>
        <taxon>rosids</taxon>
        <taxon>malvids</taxon>
        <taxon>Malvales</taxon>
        <taxon>Malvaceae</taxon>
        <taxon>Malvoideae</taxon>
        <taxon>Hibiscus</taxon>
    </lineage>
</organism>
<reference evidence="2 3" key="1">
    <citation type="journal article" date="2024" name="G3 (Bethesda)">
        <title>Genome assembly of Hibiscus sabdariffa L. provides insights into metabolisms of medicinal natural products.</title>
        <authorList>
            <person name="Kim T."/>
        </authorList>
    </citation>
    <scope>NUCLEOTIDE SEQUENCE [LARGE SCALE GENOMIC DNA]</scope>
    <source>
        <strain evidence="2">TK-2024</strain>
        <tissue evidence="2">Old leaves</tissue>
    </source>
</reference>
<sequence length="152" mass="18317">MYLGEFEFLFWLALRNGLMTNVERVCRNLSSFWMSQICNDDEEDVGHVFLKCNTTRKLWTSVIKLDRLLVFHDLSFHEWMTTNLHMLGNFRIAPANWNVLFSVICWMLWKRKYSLVMDTSFIEKEDLLRYCMLFMRHVIKAQESRLIAVIYS</sequence>
<feature type="domain" description="Reverse transcriptase zinc-binding" evidence="1">
    <location>
        <begin position="6"/>
        <end position="59"/>
    </location>
</feature>
<evidence type="ECO:0000313" key="3">
    <source>
        <dbReference type="Proteomes" id="UP001472677"/>
    </source>
</evidence>
<name>A0ABR2G5V9_9ROSI</name>
<evidence type="ECO:0000259" key="1">
    <source>
        <dbReference type="Pfam" id="PF13966"/>
    </source>
</evidence>
<dbReference type="Proteomes" id="UP001472677">
    <property type="component" value="Unassembled WGS sequence"/>
</dbReference>
<dbReference type="InterPro" id="IPR026960">
    <property type="entry name" value="RVT-Znf"/>
</dbReference>